<keyword evidence="2" id="KW-1185">Reference proteome</keyword>
<dbReference type="EMBL" id="BMIR01000005">
    <property type="protein sequence ID" value="GGE36742.1"/>
    <property type="molecule type" value="Genomic_DNA"/>
</dbReference>
<dbReference type="Pfam" id="PF13419">
    <property type="entry name" value="HAD_2"/>
    <property type="match status" value="1"/>
</dbReference>
<name>A0A8J2VLN7_9BACL</name>
<evidence type="ECO:0000313" key="1">
    <source>
        <dbReference type="EMBL" id="GGE36742.1"/>
    </source>
</evidence>
<dbReference type="InterPro" id="IPR041492">
    <property type="entry name" value="HAD_2"/>
</dbReference>
<dbReference type="InterPro" id="IPR023214">
    <property type="entry name" value="HAD_sf"/>
</dbReference>
<dbReference type="Proteomes" id="UP000628775">
    <property type="component" value="Unassembled WGS sequence"/>
</dbReference>
<protein>
    <submittedName>
        <fullName evidence="1">Uncharacterized protein</fullName>
    </submittedName>
</protein>
<gene>
    <name evidence="1" type="ORF">GCM10011391_14490</name>
</gene>
<dbReference type="InterPro" id="IPR036412">
    <property type="entry name" value="HAD-like_sf"/>
</dbReference>
<comment type="caution">
    <text evidence="1">The sequence shown here is derived from an EMBL/GenBank/DDBJ whole genome shotgun (WGS) entry which is preliminary data.</text>
</comment>
<accession>A0A8J2VLN7</accession>
<dbReference type="InterPro" id="IPR023198">
    <property type="entry name" value="PGP-like_dom2"/>
</dbReference>
<dbReference type="Gene3D" id="3.40.50.1000">
    <property type="entry name" value="HAD superfamily/HAD-like"/>
    <property type="match status" value="1"/>
</dbReference>
<reference evidence="1" key="2">
    <citation type="submission" date="2020-09" db="EMBL/GenBank/DDBJ databases">
        <authorList>
            <person name="Sun Q."/>
            <person name="Zhou Y."/>
        </authorList>
    </citation>
    <scope>NUCLEOTIDE SEQUENCE</scope>
    <source>
        <strain evidence="1">CGMCC 1.15371</strain>
    </source>
</reference>
<proteinExistence type="predicted"/>
<dbReference type="Gene3D" id="1.10.150.240">
    <property type="entry name" value="Putative phosphatase, domain 2"/>
    <property type="match status" value="1"/>
</dbReference>
<dbReference type="AlphaFoldDB" id="A0A8J2VLN7"/>
<sequence length="107" mass="12201">MGIPIEVSLKKMAVEALTEDAFADLLASFRTLYKQYESEWVKPFNGISEVLDSLKRRGKRLFVLSSKHSEVLKRNLVALGIFSYFEGYVVQITSLNTNRIRMGLTIL</sequence>
<dbReference type="SUPFAM" id="SSF56784">
    <property type="entry name" value="HAD-like"/>
    <property type="match status" value="1"/>
</dbReference>
<reference evidence="1" key="1">
    <citation type="journal article" date="2014" name="Int. J. Syst. Evol. Microbiol.">
        <title>Complete genome sequence of Corynebacterium casei LMG S-19264T (=DSM 44701T), isolated from a smear-ripened cheese.</title>
        <authorList>
            <consortium name="US DOE Joint Genome Institute (JGI-PGF)"/>
            <person name="Walter F."/>
            <person name="Albersmeier A."/>
            <person name="Kalinowski J."/>
            <person name="Ruckert C."/>
        </authorList>
    </citation>
    <scope>NUCLEOTIDE SEQUENCE</scope>
    <source>
        <strain evidence="1">CGMCC 1.15371</strain>
    </source>
</reference>
<evidence type="ECO:0000313" key="2">
    <source>
        <dbReference type="Proteomes" id="UP000628775"/>
    </source>
</evidence>
<organism evidence="1 2">
    <name type="scientific">Pullulanibacillus camelliae</name>
    <dbReference type="NCBI Taxonomy" id="1707096"/>
    <lineage>
        <taxon>Bacteria</taxon>
        <taxon>Bacillati</taxon>
        <taxon>Bacillota</taxon>
        <taxon>Bacilli</taxon>
        <taxon>Bacillales</taxon>
        <taxon>Sporolactobacillaceae</taxon>
        <taxon>Pullulanibacillus</taxon>
    </lineage>
</organism>